<accession>A0A3L8SNT9</accession>
<comment type="caution">
    <text evidence="2">The sequence shown here is derived from an EMBL/GenBank/DDBJ whole genome shotgun (WGS) entry which is preliminary data.</text>
</comment>
<sequence>MEHLNYQNDLQPEEEIKEDSGSQNQVDPGLEKTSTSPRVTITSPQESEKNDQSNDYAAVA</sequence>
<evidence type="ECO:0000313" key="2">
    <source>
        <dbReference type="EMBL" id="RLW04527.1"/>
    </source>
</evidence>
<evidence type="ECO:0000256" key="1">
    <source>
        <dbReference type="SAM" id="MobiDB-lite"/>
    </source>
</evidence>
<dbReference type="Proteomes" id="UP000276834">
    <property type="component" value="Unassembled WGS sequence"/>
</dbReference>
<dbReference type="EMBL" id="QUSF01000013">
    <property type="protein sequence ID" value="RLW04527.1"/>
    <property type="molecule type" value="Genomic_DNA"/>
</dbReference>
<gene>
    <name evidence="2" type="ORF">DV515_00005869</name>
</gene>
<dbReference type="OrthoDB" id="9398148at2759"/>
<organism evidence="2 3">
    <name type="scientific">Chloebia gouldiae</name>
    <name type="common">Gouldian finch</name>
    <name type="synonym">Erythrura gouldiae</name>
    <dbReference type="NCBI Taxonomy" id="44316"/>
    <lineage>
        <taxon>Eukaryota</taxon>
        <taxon>Metazoa</taxon>
        <taxon>Chordata</taxon>
        <taxon>Craniata</taxon>
        <taxon>Vertebrata</taxon>
        <taxon>Euteleostomi</taxon>
        <taxon>Archelosauria</taxon>
        <taxon>Archosauria</taxon>
        <taxon>Dinosauria</taxon>
        <taxon>Saurischia</taxon>
        <taxon>Theropoda</taxon>
        <taxon>Coelurosauria</taxon>
        <taxon>Aves</taxon>
        <taxon>Neognathae</taxon>
        <taxon>Neoaves</taxon>
        <taxon>Telluraves</taxon>
        <taxon>Australaves</taxon>
        <taxon>Passeriformes</taxon>
        <taxon>Passeroidea</taxon>
        <taxon>Passeridae</taxon>
        <taxon>Chloebia</taxon>
    </lineage>
</organism>
<evidence type="ECO:0000313" key="3">
    <source>
        <dbReference type="Proteomes" id="UP000276834"/>
    </source>
</evidence>
<feature type="compositionally biased region" description="Polar residues" evidence="1">
    <location>
        <begin position="1"/>
        <end position="10"/>
    </location>
</feature>
<dbReference type="AlphaFoldDB" id="A0A3L8SNT9"/>
<feature type="region of interest" description="Disordered" evidence="1">
    <location>
        <begin position="1"/>
        <end position="60"/>
    </location>
</feature>
<keyword evidence="3" id="KW-1185">Reference proteome</keyword>
<proteinExistence type="predicted"/>
<name>A0A3L8SNT9_CHLGU</name>
<reference evidence="2 3" key="1">
    <citation type="journal article" date="2018" name="Proc. R. Soc. B">
        <title>A non-coding region near Follistatin controls head colour polymorphism in the Gouldian finch.</title>
        <authorList>
            <person name="Toomey M.B."/>
            <person name="Marques C.I."/>
            <person name="Andrade P."/>
            <person name="Araujo P.M."/>
            <person name="Sabatino S."/>
            <person name="Gazda M.A."/>
            <person name="Afonso S."/>
            <person name="Lopes R.J."/>
            <person name="Corbo J.C."/>
            <person name="Carneiro M."/>
        </authorList>
    </citation>
    <scope>NUCLEOTIDE SEQUENCE [LARGE SCALE GENOMIC DNA]</scope>
    <source>
        <strain evidence="2">Red01</strain>
        <tissue evidence="2">Muscle</tissue>
    </source>
</reference>
<feature type="compositionally biased region" description="Polar residues" evidence="1">
    <location>
        <begin position="21"/>
        <end position="45"/>
    </location>
</feature>
<protein>
    <submittedName>
        <fullName evidence="2">Uncharacterized protein</fullName>
    </submittedName>
</protein>